<proteinExistence type="predicted"/>
<dbReference type="AlphaFoldDB" id="A0A1Y5HU58"/>
<gene>
    <name evidence="1" type="ORF">A9R00_03980</name>
</gene>
<comment type="caution">
    <text evidence="1">The sequence shown here is derived from an EMBL/GenBank/DDBJ whole genome shotgun (WGS) entry which is preliminary data.</text>
</comment>
<protein>
    <submittedName>
        <fullName evidence="1">Uncharacterized protein</fullName>
    </submittedName>
</protein>
<dbReference type="EMBL" id="MABE01000232">
    <property type="protein sequence ID" value="OUS40841.1"/>
    <property type="molecule type" value="Genomic_DNA"/>
</dbReference>
<evidence type="ECO:0000313" key="2">
    <source>
        <dbReference type="Proteomes" id="UP000227088"/>
    </source>
</evidence>
<organism evidence="1 2">
    <name type="scientific">Oleispira antarctica</name>
    <dbReference type="NCBI Taxonomy" id="188908"/>
    <lineage>
        <taxon>Bacteria</taxon>
        <taxon>Pseudomonadati</taxon>
        <taxon>Pseudomonadota</taxon>
        <taxon>Gammaproteobacteria</taxon>
        <taxon>Oceanospirillales</taxon>
        <taxon>Oceanospirillaceae</taxon>
        <taxon>Oleispira</taxon>
    </lineage>
</organism>
<sequence length="197" mass="21199">MLASTAAWSEISTLTASELTDTYIKDTTVIVRPEQAPTDPIEKVRVKLKISPAEETTKLRPHDEEMDLAAMSPELNSYTELNEQAALSRNLQTLPLVSTDFLTAPPSEDTLAKVRLAYGIPSGEPIDLTTLTFLPDLRPTLGNPNPGGVTSSTTESSFTITIPNTGNFNSQNIATPNGEIGVSVTPSQIVYTLNLPN</sequence>
<evidence type="ECO:0000313" key="1">
    <source>
        <dbReference type="EMBL" id="OUS40841.1"/>
    </source>
</evidence>
<dbReference type="Proteomes" id="UP000227088">
    <property type="component" value="Unassembled WGS sequence"/>
</dbReference>
<accession>A0A1Y5HU58</accession>
<reference evidence="2" key="1">
    <citation type="journal article" date="2017" name="Proc. Natl. Acad. Sci. U.S.A.">
        <title>Simulation of Deepwater Horizon oil plume reveals substrate specialization within a complex community of hydrocarbon degraders.</title>
        <authorList>
            <person name="Hu P."/>
            <person name="Dubinsky E.A."/>
            <person name="Probst A.J."/>
            <person name="Wang J."/>
            <person name="Sieber C.M.K."/>
            <person name="Tom L.M."/>
            <person name="Gardinali P."/>
            <person name="Banfield J.F."/>
            <person name="Atlas R.M."/>
            <person name="Andersen G.L."/>
        </authorList>
    </citation>
    <scope>NUCLEOTIDE SEQUENCE [LARGE SCALE GENOMIC DNA]</scope>
</reference>
<name>A0A1Y5HU58_OLEAN</name>